<dbReference type="Proteomes" id="UP001055804">
    <property type="component" value="Unassembled WGS sequence"/>
</dbReference>
<dbReference type="AlphaFoldDB" id="A0A9J6P9P7"/>
<keyword evidence="2" id="KW-1185">Reference proteome</keyword>
<dbReference type="RefSeq" id="WP_269332651.1">
    <property type="nucleotide sequence ID" value="NZ_JAMZFT010000002.1"/>
</dbReference>
<dbReference type="InterPro" id="IPR012348">
    <property type="entry name" value="RNR-like"/>
</dbReference>
<proteinExistence type="predicted"/>
<dbReference type="Gene3D" id="1.10.620.20">
    <property type="entry name" value="Ribonucleotide Reductase, subunit A"/>
    <property type="match status" value="1"/>
</dbReference>
<organism evidence="1 2">
    <name type="scientific">Futiania mangrovi</name>
    <dbReference type="NCBI Taxonomy" id="2959716"/>
    <lineage>
        <taxon>Bacteria</taxon>
        <taxon>Pseudomonadati</taxon>
        <taxon>Pseudomonadota</taxon>
        <taxon>Alphaproteobacteria</taxon>
        <taxon>Futianiales</taxon>
        <taxon>Futianiaceae</taxon>
        <taxon>Futiania</taxon>
    </lineage>
</organism>
<dbReference type="GO" id="GO:0016491">
    <property type="term" value="F:oxidoreductase activity"/>
    <property type="evidence" value="ECO:0007669"/>
    <property type="project" value="InterPro"/>
</dbReference>
<dbReference type="InterPro" id="IPR009078">
    <property type="entry name" value="Ferritin-like_SF"/>
</dbReference>
<reference evidence="1" key="1">
    <citation type="submission" date="2022-06" db="EMBL/GenBank/DDBJ databases">
        <title>Isolation and Genomics of Futiania mangrovii gen. nov., sp. nov., a Rare and Metabolically-versatile member in the Class Alphaproteobacteria.</title>
        <authorList>
            <person name="Liu L."/>
            <person name="Huang W.-C."/>
            <person name="Pan J."/>
            <person name="Li J."/>
            <person name="Huang Y."/>
            <person name="Du H."/>
            <person name="Liu Y."/>
            <person name="Li M."/>
        </authorList>
    </citation>
    <scope>NUCLEOTIDE SEQUENCE</scope>
    <source>
        <strain evidence="1">FT118</strain>
    </source>
</reference>
<accession>A0A9J6P9P7</accession>
<evidence type="ECO:0000313" key="1">
    <source>
        <dbReference type="EMBL" id="MCP1336700.1"/>
    </source>
</evidence>
<evidence type="ECO:0000313" key="2">
    <source>
        <dbReference type="Proteomes" id="UP001055804"/>
    </source>
</evidence>
<sequence>MATWTLDDICWDRFDGTKVSDAVIRAVKAAALVEYNSADYVTYLRKVFHDDPAFVAAAETWGEEEAQHGRALGRWAEMADPAFDFEAAFAAFREGYRIPVDATESVRGSRSGELIARCVVESGTSSYYTAMKERTQEPVLRQIAAHIAADEFRHYKLFYEHLQRYRAAERPMLLRRLGVALGRIREAEDDELAYAYHCANIGADRPYDRARCAGAYEEVALSLYERRHTDRLISMSMKAVGLDPHGRTASVIGAVTWNGLRLKQGWKQKRAA</sequence>
<comment type="caution">
    <text evidence="1">The sequence shown here is derived from an EMBL/GenBank/DDBJ whole genome shotgun (WGS) entry which is preliminary data.</text>
</comment>
<dbReference type="EMBL" id="JAMZFT010000002">
    <property type="protein sequence ID" value="MCP1336700.1"/>
    <property type="molecule type" value="Genomic_DNA"/>
</dbReference>
<name>A0A9J6P9P7_9PROT</name>
<protein>
    <submittedName>
        <fullName evidence="1">Ferritin-like domain-containing protein</fullName>
    </submittedName>
</protein>
<dbReference type="CDD" id="cd00657">
    <property type="entry name" value="Ferritin_like"/>
    <property type="match status" value="1"/>
</dbReference>
<dbReference type="SUPFAM" id="SSF47240">
    <property type="entry name" value="Ferritin-like"/>
    <property type="match status" value="1"/>
</dbReference>
<gene>
    <name evidence="1" type="ORF">NJQ99_09800</name>
</gene>